<feature type="compositionally biased region" description="Basic residues" evidence="3">
    <location>
        <begin position="27"/>
        <end position="37"/>
    </location>
</feature>
<dbReference type="GO" id="GO:0016316">
    <property type="term" value="F:phosphatidylinositol-3,4-bisphosphate 4-phosphatase activity"/>
    <property type="evidence" value="ECO:0007669"/>
    <property type="project" value="InterPro"/>
</dbReference>
<feature type="compositionally biased region" description="Polar residues" evidence="3">
    <location>
        <begin position="1490"/>
        <end position="1506"/>
    </location>
</feature>
<feature type="region of interest" description="Disordered" evidence="3">
    <location>
        <begin position="381"/>
        <end position="409"/>
    </location>
</feature>
<sequence>MQVQPSHLLKRDMAHQATTNPPLHPHQQPHHQHHRPHPTALQPKNASTLAPIVVLDSSPINPAMKSFDSGILSPSADSGPALATYDSETLPHNSLETRGLSTSAFTPQPPVQLRVSIAVDQEQHHEKLIKARLHLVLVLTALVRLPDGRETWIEQCRTEFLSLEKGRLESHFVKPLPLHIQENFLVVGFTLLVVPPPSTSPKVLEAFPTLDGLLPWAETSVAIEHFVIGTGDSAHKGLSDNGVRFSAPLMEIPMLPDSGKRRSKHTVATLGVVVGETYPKLPPLKAIAEKRRIGPSFSQTYYGHSVRGTPLYGREHLYESPLAFALPIKLLQFLAQDEKRMLEELEKEPDTSLSELIQAVPLDHRPNPITRGVSFMETLRRGATRPSSARDQVAKSTKTRQSRLSEEDSHLQKLLRQQISAHRNIEVYYQNMAAKVEQKLKENIEVGQGAFRRSPEKKDESVQWVPLNCCMQDFLVHDDGYQTNYQTTTAGAAAAHSAGFSRGSGGSRLGKAPSFGAFWDKQEKGFDLKQDFRALQDVLDSCSSEFIALLSSSEIVDRARCLALIKEITFLNSEIVSFSTVLLLEYLTPLSTAGTAQSICCEIESLVVRLKEIDFRHPGELEQDQTPEHFARWLDRCKGLVKEVVQCTVDLRGFIDIAIQHECLMTDATLVAGADWMMEKRTRECSFSQLVTTMATSFLAILEDWWTNMAPVMQESSPEMRQSGFNGMGFIDEERPSKHEHDAPRDSTKRRSSTFRQLNGLSAKRRPSLRSTLSNASSTSSTTGPLGRSSAKHPLEDFPQVKAHNSVFWDQLVNLGWLVQIESLLSTQGNELGMLLDYVQAVADIRDNVTIGFHMLPQSPPMLPTEHSSTWEATRTANAEEAEDITVQISGRRGRITMSFGLDSLQFSLLPEPLKAGTSKIQVYPVFFSQGINEMQTLSNLTGRSPLQQSINEEGLRYMQHYVTRYEAWQSQSQEATSQGYSRVKASTYGRHTIRRGLADLSSASLVSNPDSDWDMVSPSRAELWNGESLVAQLLDQLERSVLGHSGETRSASVSGISAASPPDSSDVQLSYPSQSTLNALGSRTLKETESGTASGILGSMMEYGSSRLFSSKGHKNTDILECAEALTRALGQIRMPIALHTENPKSRASTNNWVSLNHRSTPVNAAVEEERPDITESFTTLPLSSLWVTSHVVSCKSAKDRTSMSVTLSQVNILRTCHDLEISNAAQRGGDWQAILDAMRSEIGVRIKNVERNLKLGNFAKDLLWISAFGSSEPQQQAESAFGSTSSARQEPYPPQDMTDALTYVRSLIPKSSQSSLIHGGMATGYDHGTLDQDSIETSQDSVIHFEENVHQAIRDDDSIGNLESSDDGVLVEGELNSSDSPAQPITLVPQLPPMKLMRSSTRPAPAPVVTLGNDPSQAEGGRRSPLHVSDGQNVHALSTSTPISHLPGPTNQANEGYQSFPGSFDEPVLAVRLARSLGLESLGGPSTHHGSTNEPSSQTTNVHSPTLPQARAAVRMHRSTPSWSSQQSAYYQQQVTASTAVLQNKNLPFVKRLSALGLSLGVISKAEDGASSRTSAPQNCYQASDDFRGPQVSGSRGTLNSHNSSSNSDGDRQYPASFGSPAPSIATGTSHTTLLAKRGKFAFNRYQLKFLPEAYRPPARMATGMFET</sequence>
<feature type="compositionally biased region" description="Polar residues" evidence="3">
    <location>
        <begin position="1573"/>
        <end position="1584"/>
    </location>
</feature>
<feature type="compositionally biased region" description="Polar residues" evidence="3">
    <location>
        <begin position="1049"/>
        <end position="1071"/>
    </location>
</feature>
<evidence type="ECO:0000256" key="3">
    <source>
        <dbReference type="SAM" id="MobiDB-lite"/>
    </source>
</evidence>
<feature type="compositionally biased region" description="Polar residues" evidence="3">
    <location>
        <begin position="385"/>
        <end position="396"/>
    </location>
</feature>
<feature type="region of interest" description="Disordered" evidence="3">
    <location>
        <begin position="1046"/>
        <end position="1071"/>
    </location>
</feature>
<dbReference type="PANTHER" id="PTHR12187:SF11">
    <property type="entry name" value="PHOSPHATIDYLINOSITOL-3,4-BISPHOSPHATE 4-PHOSPHATASE"/>
    <property type="match status" value="1"/>
</dbReference>
<comment type="caution">
    <text evidence="4">The sequence shown here is derived from an EMBL/GenBank/DDBJ whole genome shotgun (WGS) entry which is preliminary data.</text>
</comment>
<feature type="region of interest" description="Disordered" evidence="3">
    <location>
        <begin position="1399"/>
        <end position="1463"/>
    </location>
</feature>
<evidence type="ECO:0000256" key="1">
    <source>
        <dbReference type="ARBA" id="ARBA00022801"/>
    </source>
</evidence>
<keyword evidence="2" id="KW-0443">Lipid metabolism</keyword>
<organism evidence="4 5">
    <name type="scientific">Linnemannia schmuckeri</name>
    <dbReference type="NCBI Taxonomy" id="64567"/>
    <lineage>
        <taxon>Eukaryota</taxon>
        <taxon>Fungi</taxon>
        <taxon>Fungi incertae sedis</taxon>
        <taxon>Mucoromycota</taxon>
        <taxon>Mortierellomycotina</taxon>
        <taxon>Mortierellomycetes</taxon>
        <taxon>Mortierellales</taxon>
        <taxon>Mortierellaceae</taxon>
        <taxon>Linnemannia</taxon>
    </lineage>
</organism>
<proteinExistence type="predicted"/>
<feature type="compositionally biased region" description="Polar residues" evidence="3">
    <location>
        <begin position="1432"/>
        <end position="1463"/>
    </location>
</feature>
<evidence type="ECO:0000313" key="5">
    <source>
        <dbReference type="Proteomes" id="UP000748756"/>
    </source>
</evidence>
<evidence type="ECO:0000313" key="4">
    <source>
        <dbReference type="EMBL" id="KAF9142819.1"/>
    </source>
</evidence>
<keyword evidence="5" id="KW-1185">Reference proteome</keyword>
<gene>
    <name evidence="4" type="primary">INPP4B</name>
    <name evidence="4" type="ORF">BG015_000657</name>
</gene>
<feature type="compositionally biased region" description="Low complexity" evidence="3">
    <location>
        <begin position="769"/>
        <end position="783"/>
    </location>
</feature>
<feature type="region of interest" description="Disordered" evidence="3">
    <location>
        <begin position="1569"/>
        <end position="1629"/>
    </location>
</feature>
<accession>A0A9P5RTI7</accession>
<dbReference type="Proteomes" id="UP000748756">
    <property type="component" value="Unassembled WGS sequence"/>
</dbReference>
<name>A0A9P5RTI7_9FUNG</name>
<protein>
    <submittedName>
        <fullName evidence="4">Inositol polyphosphate 4-phosphatase type II</fullName>
    </submittedName>
</protein>
<dbReference type="PANTHER" id="PTHR12187">
    <property type="entry name" value="AGAP000124-PA"/>
    <property type="match status" value="1"/>
</dbReference>
<feature type="compositionally biased region" description="Basic and acidic residues" evidence="3">
    <location>
        <begin position="732"/>
        <end position="749"/>
    </location>
</feature>
<dbReference type="OrthoDB" id="159395at2759"/>
<evidence type="ECO:0000256" key="2">
    <source>
        <dbReference type="ARBA" id="ARBA00023098"/>
    </source>
</evidence>
<feature type="region of interest" description="Disordered" evidence="3">
    <location>
        <begin position="1482"/>
        <end position="1506"/>
    </location>
</feature>
<feature type="region of interest" description="Disordered" evidence="3">
    <location>
        <begin position="17"/>
        <end position="43"/>
    </location>
</feature>
<keyword evidence="1" id="KW-0378">Hydrolase</keyword>
<reference evidence="4" key="1">
    <citation type="journal article" date="2020" name="Fungal Divers.">
        <title>Resolving the Mortierellaceae phylogeny through synthesis of multi-gene phylogenetics and phylogenomics.</title>
        <authorList>
            <person name="Vandepol N."/>
            <person name="Liber J."/>
            <person name="Desiro A."/>
            <person name="Na H."/>
            <person name="Kennedy M."/>
            <person name="Barry K."/>
            <person name="Grigoriev I.V."/>
            <person name="Miller A.N."/>
            <person name="O'Donnell K."/>
            <person name="Stajich J.E."/>
            <person name="Bonito G."/>
        </authorList>
    </citation>
    <scope>NUCLEOTIDE SEQUENCE</scope>
    <source>
        <strain evidence="4">NRRL 6426</strain>
    </source>
</reference>
<dbReference type="EMBL" id="JAAAUQ010001105">
    <property type="protein sequence ID" value="KAF9142819.1"/>
    <property type="molecule type" value="Genomic_DNA"/>
</dbReference>
<dbReference type="InterPro" id="IPR039034">
    <property type="entry name" value="INPP4"/>
</dbReference>
<feature type="region of interest" description="Disordered" evidence="3">
    <location>
        <begin position="719"/>
        <end position="793"/>
    </location>
</feature>
<dbReference type="GO" id="GO:0005737">
    <property type="term" value="C:cytoplasm"/>
    <property type="evidence" value="ECO:0007669"/>
    <property type="project" value="TreeGrafter"/>
</dbReference>